<dbReference type="SUPFAM" id="SSF81321">
    <property type="entry name" value="Family A G protein-coupled receptor-like"/>
    <property type="match status" value="1"/>
</dbReference>
<proteinExistence type="inferred from homology"/>
<gene>
    <name evidence="7" type="ORF">OESDEN_08980</name>
</gene>
<dbReference type="PANTHER" id="PTHR22945:SF96">
    <property type="entry name" value="SERPENTINE RECEPTOR, CLASS D (DELTA)"/>
    <property type="match status" value="1"/>
</dbReference>
<organism evidence="7 8">
    <name type="scientific">Oesophagostomum dentatum</name>
    <name type="common">Nodular worm</name>
    <dbReference type="NCBI Taxonomy" id="61180"/>
    <lineage>
        <taxon>Eukaryota</taxon>
        <taxon>Metazoa</taxon>
        <taxon>Ecdysozoa</taxon>
        <taxon>Nematoda</taxon>
        <taxon>Chromadorea</taxon>
        <taxon>Rhabditida</taxon>
        <taxon>Rhabditina</taxon>
        <taxon>Rhabditomorpha</taxon>
        <taxon>Strongyloidea</taxon>
        <taxon>Strongylidae</taxon>
        <taxon>Oesophagostomum</taxon>
    </lineage>
</organism>
<feature type="transmembrane region" description="Helical" evidence="6">
    <location>
        <begin position="89"/>
        <end position="113"/>
    </location>
</feature>
<dbReference type="InterPro" id="IPR019421">
    <property type="entry name" value="7TM_GPCR_serpentine_rcpt_Srd"/>
</dbReference>
<evidence type="ECO:0008006" key="9">
    <source>
        <dbReference type="Google" id="ProtNLM"/>
    </source>
</evidence>
<evidence type="ECO:0000256" key="2">
    <source>
        <dbReference type="ARBA" id="ARBA00009166"/>
    </source>
</evidence>
<evidence type="ECO:0000256" key="1">
    <source>
        <dbReference type="ARBA" id="ARBA00004141"/>
    </source>
</evidence>
<keyword evidence="8" id="KW-1185">Reference proteome</keyword>
<comment type="similarity">
    <text evidence="2">Belongs to the nematode receptor-like protein srd family.</text>
</comment>
<dbReference type="Proteomes" id="UP000053660">
    <property type="component" value="Unassembled WGS sequence"/>
</dbReference>
<keyword evidence="3 6" id="KW-0812">Transmembrane</keyword>
<evidence type="ECO:0000256" key="4">
    <source>
        <dbReference type="ARBA" id="ARBA00022989"/>
    </source>
</evidence>
<dbReference type="PANTHER" id="PTHR22945">
    <property type="entry name" value="SERPENTINE RECEPTOR, CLASS D DELTA"/>
    <property type="match status" value="1"/>
</dbReference>
<dbReference type="GO" id="GO:0016020">
    <property type="term" value="C:membrane"/>
    <property type="evidence" value="ECO:0007669"/>
    <property type="project" value="UniProtKB-SubCell"/>
</dbReference>
<dbReference type="EMBL" id="KN552286">
    <property type="protein sequence ID" value="KHJ91161.1"/>
    <property type="molecule type" value="Genomic_DNA"/>
</dbReference>
<feature type="transmembrane region" description="Helical" evidence="6">
    <location>
        <begin position="46"/>
        <end position="68"/>
    </location>
</feature>
<dbReference type="InterPro" id="IPR050920">
    <property type="entry name" value="Nematode_rcpt-like_delta"/>
</dbReference>
<name>A0A0B1T4Y2_OESDE</name>
<reference evidence="7 8" key="1">
    <citation type="submission" date="2014-03" db="EMBL/GenBank/DDBJ databases">
        <title>Draft genome of the hookworm Oesophagostomum dentatum.</title>
        <authorList>
            <person name="Mitreva M."/>
        </authorList>
    </citation>
    <scope>NUCLEOTIDE SEQUENCE [LARGE SCALE GENOMIC DNA]</scope>
    <source>
        <strain evidence="7 8">OD-Hann</strain>
    </source>
</reference>
<dbReference type="AlphaFoldDB" id="A0A0B1T4Y2"/>
<protein>
    <recommendedName>
        <fullName evidence="9">G-protein coupled receptors family 1 profile domain-containing protein</fullName>
    </recommendedName>
</protein>
<evidence type="ECO:0000313" key="8">
    <source>
        <dbReference type="Proteomes" id="UP000053660"/>
    </source>
</evidence>
<evidence type="ECO:0000256" key="5">
    <source>
        <dbReference type="ARBA" id="ARBA00023136"/>
    </source>
</evidence>
<evidence type="ECO:0000256" key="3">
    <source>
        <dbReference type="ARBA" id="ARBA00022692"/>
    </source>
</evidence>
<evidence type="ECO:0000256" key="6">
    <source>
        <dbReference type="SAM" id="Phobius"/>
    </source>
</evidence>
<dbReference type="OrthoDB" id="5859769at2759"/>
<keyword evidence="5 6" id="KW-0472">Membrane</keyword>
<accession>A0A0B1T4Y2</accession>
<comment type="subcellular location">
    <subcellularLocation>
        <location evidence="1">Membrane</location>
        <topology evidence="1">Multi-pass membrane protein</topology>
    </subcellularLocation>
</comment>
<keyword evidence="4 6" id="KW-1133">Transmembrane helix</keyword>
<sequence>MDDFLCDAKRFEETTKAKVEKIFGYETKDECVSSHNGIKALPSSGALLLIIVPVIPVYIAVMLLRYKIAKKLQKQRWMSTNTRRIHEQLLKAITYQAFIPMFSVVGVLMYILQYLDVVHHPILEFLPYALFDFVPVLNPLTSFIFIRSYRLWLVKIIHKINDFF</sequence>
<dbReference type="Pfam" id="PF10317">
    <property type="entry name" value="7TM_GPCR_Srd"/>
    <property type="match status" value="1"/>
</dbReference>
<feature type="transmembrane region" description="Helical" evidence="6">
    <location>
        <begin position="125"/>
        <end position="146"/>
    </location>
</feature>
<evidence type="ECO:0000313" key="7">
    <source>
        <dbReference type="EMBL" id="KHJ91161.1"/>
    </source>
</evidence>